<keyword evidence="2" id="KW-1185">Reference proteome</keyword>
<organism evidence="1 2">
    <name type="scientific">Aureobasidium namibiae CBS 147.97</name>
    <dbReference type="NCBI Taxonomy" id="1043004"/>
    <lineage>
        <taxon>Eukaryota</taxon>
        <taxon>Fungi</taxon>
        <taxon>Dikarya</taxon>
        <taxon>Ascomycota</taxon>
        <taxon>Pezizomycotina</taxon>
        <taxon>Dothideomycetes</taxon>
        <taxon>Dothideomycetidae</taxon>
        <taxon>Dothideales</taxon>
        <taxon>Saccotheciaceae</taxon>
        <taxon>Aureobasidium</taxon>
    </lineage>
</organism>
<evidence type="ECO:0000313" key="2">
    <source>
        <dbReference type="Proteomes" id="UP000027730"/>
    </source>
</evidence>
<dbReference type="AlphaFoldDB" id="A0A074W9H7"/>
<name>A0A074W9H7_9PEZI</name>
<protein>
    <recommendedName>
        <fullName evidence="3">C3H1-type domain-containing protein</fullName>
    </recommendedName>
</protein>
<sequence>MDNSQAHSDMLLRQQQLLITTCNSFNLLCQSFQDLNAQALAQQQTQSPYATAPQHGPSVPANAPAVQLPEINTSTPAASSVQSAVVDNSTPAASFVQPAVVNNSTSGPATAAMNPELVTAVVGSNVKAQIEFRPFPKAVPRITLSRSPRCQELSFFDKQAPVANELVTGQEQSDKEDLESSLELYHDNSSHPSVNLEDSVPESRRVNNSVISHSSENDKLKALLNFCPFSLTYSGKKCPLGEDCTLKKICHANSISLRGCTREGCEFSHEHIVTCGGLARKGHCKYLEGKGCRLNHDQELRTTVRDLIPDHVENRIFGAKKQVVEEAVTQHDGNTDEVEQPVTQHNSDEVEQKVTKHGFDEAEQTVAQDNSDEVEEIVAQDESSGEDDFSVTFYMIG</sequence>
<evidence type="ECO:0008006" key="3">
    <source>
        <dbReference type="Google" id="ProtNLM"/>
    </source>
</evidence>
<accession>A0A074W9H7</accession>
<reference evidence="1 2" key="1">
    <citation type="journal article" date="2014" name="BMC Genomics">
        <title>Genome sequencing of four Aureobasidium pullulans varieties: biotechnological potential, stress tolerance, and description of new species.</title>
        <authorList>
            <person name="Gostin Ar C."/>
            <person name="Ohm R.A."/>
            <person name="Kogej T."/>
            <person name="Sonjak S."/>
            <person name="Turk M."/>
            <person name="Zajc J."/>
            <person name="Zalar P."/>
            <person name="Grube M."/>
            <person name="Sun H."/>
            <person name="Han J."/>
            <person name="Sharma A."/>
            <person name="Chiniquy J."/>
            <person name="Ngan C.Y."/>
            <person name="Lipzen A."/>
            <person name="Barry K."/>
            <person name="Grigoriev I.V."/>
            <person name="Gunde-Cimerman N."/>
        </authorList>
    </citation>
    <scope>NUCLEOTIDE SEQUENCE [LARGE SCALE GENOMIC DNA]</scope>
    <source>
        <strain evidence="1 2">CBS 147.97</strain>
    </source>
</reference>
<dbReference type="Proteomes" id="UP000027730">
    <property type="component" value="Unassembled WGS sequence"/>
</dbReference>
<dbReference type="OrthoDB" id="3910641at2759"/>
<dbReference type="HOGENOM" id="CLU_694406_0_0_1"/>
<evidence type="ECO:0000313" key="1">
    <source>
        <dbReference type="EMBL" id="KEQ69745.1"/>
    </source>
</evidence>
<dbReference type="RefSeq" id="XP_013423945.1">
    <property type="nucleotide sequence ID" value="XM_013568491.1"/>
</dbReference>
<proteinExistence type="predicted"/>
<gene>
    <name evidence="1" type="ORF">M436DRAFT_67002</name>
</gene>
<dbReference type="EMBL" id="KL584720">
    <property type="protein sequence ID" value="KEQ69745.1"/>
    <property type="molecule type" value="Genomic_DNA"/>
</dbReference>
<dbReference type="GeneID" id="25414147"/>